<accession>A0A1V3IIB2</accession>
<dbReference type="EMBL" id="MLHG01000016">
    <property type="protein sequence ID" value="OOF40873.1"/>
    <property type="molecule type" value="Genomic_DNA"/>
</dbReference>
<name>A0A1V3IIB2_9PAST</name>
<gene>
    <name evidence="1" type="ORF">BKK47_02905</name>
</gene>
<evidence type="ECO:0000313" key="2">
    <source>
        <dbReference type="Proteomes" id="UP000189426"/>
    </source>
</evidence>
<dbReference type="AlphaFoldDB" id="A0A1V3IIB2"/>
<dbReference type="RefSeq" id="WP_077493429.1">
    <property type="nucleotide sequence ID" value="NZ_MLHG01000016.1"/>
</dbReference>
<protein>
    <submittedName>
        <fullName evidence="1">Uncharacterized protein</fullName>
    </submittedName>
</protein>
<reference evidence="1 2" key="1">
    <citation type="submission" date="2016-10" db="EMBL/GenBank/DDBJ databases">
        <title>Rodentibacter gen. nov. and new species.</title>
        <authorList>
            <person name="Christensen H."/>
        </authorList>
    </citation>
    <scope>NUCLEOTIDE SEQUENCE [LARGE SCALE GENOMIC DNA]</scope>
    <source>
        <strain evidence="1 2">Ppn418</strain>
    </source>
</reference>
<evidence type="ECO:0000313" key="1">
    <source>
        <dbReference type="EMBL" id="OOF40873.1"/>
    </source>
</evidence>
<keyword evidence="2" id="KW-1185">Reference proteome</keyword>
<organism evidence="1 2">
    <name type="scientific">Rodentibacter mrazii</name>
    <dbReference type="NCBI Taxonomy" id="1908257"/>
    <lineage>
        <taxon>Bacteria</taxon>
        <taxon>Pseudomonadati</taxon>
        <taxon>Pseudomonadota</taxon>
        <taxon>Gammaproteobacteria</taxon>
        <taxon>Pasteurellales</taxon>
        <taxon>Pasteurellaceae</taxon>
        <taxon>Rodentibacter</taxon>
    </lineage>
</organism>
<sequence length="329" mass="36725">MSEIKIRVSTHDNDTTDIDLSRNGSKLKVSLGDKKAEIDIAEFIPAMMADRFLADATYDANTKEIVLTTRKEGEDDKEFHVPIGDIFKDNAKSIVQMYSLKADSTGRKQQAVPFEIPEELVGKPVFITMHRLSTYSDGVTRLQQNTHNKNFTLALSVEDVKHIADKLETGLLVKGENYEHKTIVIYTPVDVKEIDVEYVPTPASVTLEETASGIHFTLAGVNEDEFGTFNADNQFPLSNINYNNQLTDASLTATEVTPYGTGYIAKYVSTNTLMSFANSITLVFEITNRFGSDTISLTLPMVSENGGFRTFKVEAETFDELREKYKTPE</sequence>
<dbReference type="Proteomes" id="UP000189426">
    <property type="component" value="Unassembled WGS sequence"/>
</dbReference>
<proteinExistence type="predicted"/>
<dbReference type="STRING" id="1908257.BKK47_02905"/>
<comment type="caution">
    <text evidence="1">The sequence shown here is derived from an EMBL/GenBank/DDBJ whole genome shotgun (WGS) entry which is preliminary data.</text>
</comment>